<dbReference type="AlphaFoldDB" id="A0AAV4USK3"/>
<comment type="caution">
    <text evidence="2">The sequence shown here is derived from an EMBL/GenBank/DDBJ whole genome shotgun (WGS) entry which is preliminary data.</text>
</comment>
<evidence type="ECO:0000256" key="1">
    <source>
        <dbReference type="SAM" id="MobiDB-lite"/>
    </source>
</evidence>
<organism evidence="2 3">
    <name type="scientific">Caerostris extrusa</name>
    <name type="common">Bark spider</name>
    <name type="synonym">Caerostris bankana</name>
    <dbReference type="NCBI Taxonomy" id="172846"/>
    <lineage>
        <taxon>Eukaryota</taxon>
        <taxon>Metazoa</taxon>
        <taxon>Ecdysozoa</taxon>
        <taxon>Arthropoda</taxon>
        <taxon>Chelicerata</taxon>
        <taxon>Arachnida</taxon>
        <taxon>Araneae</taxon>
        <taxon>Araneomorphae</taxon>
        <taxon>Entelegynae</taxon>
        <taxon>Araneoidea</taxon>
        <taxon>Araneidae</taxon>
        <taxon>Caerostris</taxon>
    </lineage>
</organism>
<keyword evidence="3" id="KW-1185">Reference proteome</keyword>
<accession>A0AAV4USK3</accession>
<dbReference type="Proteomes" id="UP001054945">
    <property type="component" value="Unassembled WGS sequence"/>
</dbReference>
<name>A0AAV4USK3_CAEEX</name>
<sequence>MTHKRAEMRGAPSCWYHKPRIAAKGMSSRTSLNTSRRNIKYERPMSRSGSRYGPINRIVMRPEVTLQKPTPYNMLKQFISLRLLTLPLLRQNRKRM</sequence>
<gene>
    <name evidence="2" type="ORF">CEXT_598721</name>
</gene>
<dbReference type="EMBL" id="BPLR01013374">
    <property type="protein sequence ID" value="GIY60744.1"/>
    <property type="molecule type" value="Genomic_DNA"/>
</dbReference>
<evidence type="ECO:0000313" key="3">
    <source>
        <dbReference type="Proteomes" id="UP001054945"/>
    </source>
</evidence>
<feature type="compositionally biased region" description="Low complexity" evidence="1">
    <location>
        <begin position="27"/>
        <end position="36"/>
    </location>
</feature>
<proteinExistence type="predicted"/>
<evidence type="ECO:0000313" key="2">
    <source>
        <dbReference type="EMBL" id="GIY60744.1"/>
    </source>
</evidence>
<feature type="region of interest" description="Disordered" evidence="1">
    <location>
        <begin position="25"/>
        <end position="54"/>
    </location>
</feature>
<reference evidence="2 3" key="1">
    <citation type="submission" date="2021-06" db="EMBL/GenBank/DDBJ databases">
        <title>Caerostris extrusa draft genome.</title>
        <authorList>
            <person name="Kono N."/>
            <person name="Arakawa K."/>
        </authorList>
    </citation>
    <scope>NUCLEOTIDE SEQUENCE [LARGE SCALE GENOMIC DNA]</scope>
</reference>
<protein>
    <submittedName>
        <fullName evidence="2">Uncharacterized protein</fullName>
    </submittedName>
</protein>